<dbReference type="EMBL" id="JADFTS010000007">
    <property type="protein sequence ID" value="KAF9598733.1"/>
    <property type="molecule type" value="Genomic_DNA"/>
</dbReference>
<sequence length="74" mass="7992">MTGMENLGLKVLAWTDGDFSNPFDLFESLFENMGGMGVMGGGGQGTRTRAVDGEDEVYNLVLNFKEAVLGLKKD</sequence>
<comment type="caution">
    <text evidence="1">The sequence shown here is derived from an EMBL/GenBank/DDBJ whole genome shotgun (WGS) entry which is preliminary data.</text>
</comment>
<name>A0A835LK98_9MAGN</name>
<evidence type="ECO:0000313" key="2">
    <source>
        <dbReference type="Proteomes" id="UP000631114"/>
    </source>
</evidence>
<gene>
    <name evidence="1" type="ORF">IFM89_031401</name>
</gene>
<reference evidence="1 2" key="1">
    <citation type="submission" date="2020-10" db="EMBL/GenBank/DDBJ databases">
        <title>The Coptis chinensis genome and diversification of protoberbering-type alkaloids.</title>
        <authorList>
            <person name="Wang B."/>
            <person name="Shu S."/>
            <person name="Song C."/>
            <person name="Liu Y."/>
        </authorList>
    </citation>
    <scope>NUCLEOTIDE SEQUENCE [LARGE SCALE GENOMIC DNA]</scope>
    <source>
        <strain evidence="1">HL-2020</strain>
        <tissue evidence="1">Leaf</tissue>
    </source>
</reference>
<keyword evidence="2" id="KW-1185">Reference proteome</keyword>
<dbReference type="AlphaFoldDB" id="A0A835LK98"/>
<evidence type="ECO:0000313" key="1">
    <source>
        <dbReference type="EMBL" id="KAF9598733.1"/>
    </source>
</evidence>
<accession>A0A835LK98</accession>
<dbReference type="Proteomes" id="UP000631114">
    <property type="component" value="Unassembled WGS sequence"/>
</dbReference>
<proteinExistence type="predicted"/>
<dbReference type="OrthoDB" id="10256793at2759"/>
<organism evidence="1 2">
    <name type="scientific">Coptis chinensis</name>
    <dbReference type="NCBI Taxonomy" id="261450"/>
    <lineage>
        <taxon>Eukaryota</taxon>
        <taxon>Viridiplantae</taxon>
        <taxon>Streptophyta</taxon>
        <taxon>Embryophyta</taxon>
        <taxon>Tracheophyta</taxon>
        <taxon>Spermatophyta</taxon>
        <taxon>Magnoliopsida</taxon>
        <taxon>Ranunculales</taxon>
        <taxon>Ranunculaceae</taxon>
        <taxon>Coptidoideae</taxon>
        <taxon>Coptis</taxon>
    </lineage>
</organism>
<protein>
    <submittedName>
        <fullName evidence="1">Uncharacterized protein</fullName>
    </submittedName>
</protein>